<accession>A0AAE0XKJ4</accession>
<feature type="region of interest" description="Disordered" evidence="1">
    <location>
        <begin position="22"/>
        <end position="58"/>
    </location>
</feature>
<evidence type="ECO:0000313" key="3">
    <source>
        <dbReference type="Proteomes" id="UP001270362"/>
    </source>
</evidence>
<sequence length="256" mass="29015">MNSSGNDKMKGGWRYRITSLQSTSSWQVGPSKRARGSARAGQRQPAQAGSNESRRRDPSRIKCRIYESEISHPSDSRFCWTRPDLARHTHCRAFFPFPLSAPLCSIFSVLTNTMMVGNLTGWAARLSIYRSPARPPLTAPHTLQTQTLFLPRERCQPMSPVHARQPSTTHLRRRPRGVEGKRCFAEEQDWYRTTPEMIARTLLLESGFLYLPTGFSHDLISSLPGCFLHLCSLSLAASSCMRLMPREQTGDFQLMK</sequence>
<feature type="compositionally biased region" description="Low complexity" evidence="1">
    <location>
        <begin position="37"/>
        <end position="50"/>
    </location>
</feature>
<reference evidence="2" key="2">
    <citation type="submission" date="2023-06" db="EMBL/GenBank/DDBJ databases">
        <authorList>
            <consortium name="Lawrence Berkeley National Laboratory"/>
            <person name="Haridas S."/>
            <person name="Hensen N."/>
            <person name="Bonometti L."/>
            <person name="Westerberg I."/>
            <person name="Brannstrom I.O."/>
            <person name="Guillou S."/>
            <person name="Cros-Aarteil S."/>
            <person name="Calhoun S."/>
            <person name="Kuo A."/>
            <person name="Mondo S."/>
            <person name="Pangilinan J."/>
            <person name="Riley R."/>
            <person name="Labutti K."/>
            <person name="Andreopoulos B."/>
            <person name="Lipzen A."/>
            <person name="Chen C."/>
            <person name="Yanf M."/>
            <person name="Daum C."/>
            <person name="Ng V."/>
            <person name="Clum A."/>
            <person name="Steindorff A."/>
            <person name="Ohm R."/>
            <person name="Martin F."/>
            <person name="Silar P."/>
            <person name="Natvig D."/>
            <person name="Lalanne C."/>
            <person name="Gautier V."/>
            <person name="Ament-Velasquez S.L."/>
            <person name="Kruys A."/>
            <person name="Hutchinson M.I."/>
            <person name="Powell A.J."/>
            <person name="Barry K."/>
            <person name="Miller A.N."/>
            <person name="Grigoriev I.V."/>
            <person name="Debuchy R."/>
            <person name="Gladieux P."/>
            <person name="Thoren M.H."/>
            <person name="Johannesson H."/>
        </authorList>
    </citation>
    <scope>NUCLEOTIDE SEQUENCE</scope>
    <source>
        <strain evidence="2">CBS 314.62</strain>
    </source>
</reference>
<dbReference type="EMBL" id="JAULSO010000001">
    <property type="protein sequence ID" value="KAK3694981.1"/>
    <property type="molecule type" value="Genomic_DNA"/>
</dbReference>
<evidence type="ECO:0000256" key="1">
    <source>
        <dbReference type="SAM" id="MobiDB-lite"/>
    </source>
</evidence>
<organism evidence="2 3">
    <name type="scientific">Podospora appendiculata</name>
    <dbReference type="NCBI Taxonomy" id="314037"/>
    <lineage>
        <taxon>Eukaryota</taxon>
        <taxon>Fungi</taxon>
        <taxon>Dikarya</taxon>
        <taxon>Ascomycota</taxon>
        <taxon>Pezizomycotina</taxon>
        <taxon>Sordariomycetes</taxon>
        <taxon>Sordariomycetidae</taxon>
        <taxon>Sordariales</taxon>
        <taxon>Podosporaceae</taxon>
        <taxon>Podospora</taxon>
    </lineage>
</organism>
<comment type="caution">
    <text evidence="2">The sequence shown here is derived from an EMBL/GenBank/DDBJ whole genome shotgun (WGS) entry which is preliminary data.</text>
</comment>
<dbReference type="AlphaFoldDB" id="A0AAE0XKJ4"/>
<protein>
    <submittedName>
        <fullName evidence="2">Uncharacterized protein</fullName>
    </submittedName>
</protein>
<gene>
    <name evidence="2" type="ORF">B0T22DRAFT_453984</name>
</gene>
<evidence type="ECO:0000313" key="2">
    <source>
        <dbReference type="EMBL" id="KAK3694981.1"/>
    </source>
</evidence>
<proteinExistence type="predicted"/>
<dbReference type="Proteomes" id="UP001270362">
    <property type="component" value="Unassembled WGS sequence"/>
</dbReference>
<name>A0AAE0XKJ4_9PEZI</name>
<keyword evidence="3" id="KW-1185">Reference proteome</keyword>
<reference evidence="2" key="1">
    <citation type="journal article" date="2023" name="Mol. Phylogenet. Evol.">
        <title>Genome-scale phylogeny and comparative genomics of the fungal order Sordariales.</title>
        <authorList>
            <person name="Hensen N."/>
            <person name="Bonometti L."/>
            <person name="Westerberg I."/>
            <person name="Brannstrom I.O."/>
            <person name="Guillou S."/>
            <person name="Cros-Aarteil S."/>
            <person name="Calhoun S."/>
            <person name="Haridas S."/>
            <person name="Kuo A."/>
            <person name="Mondo S."/>
            <person name="Pangilinan J."/>
            <person name="Riley R."/>
            <person name="LaButti K."/>
            <person name="Andreopoulos B."/>
            <person name="Lipzen A."/>
            <person name="Chen C."/>
            <person name="Yan M."/>
            <person name="Daum C."/>
            <person name="Ng V."/>
            <person name="Clum A."/>
            <person name="Steindorff A."/>
            <person name="Ohm R.A."/>
            <person name="Martin F."/>
            <person name="Silar P."/>
            <person name="Natvig D.O."/>
            <person name="Lalanne C."/>
            <person name="Gautier V."/>
            <person name="Ament-Velasquez S.L."/>
            <person name="Kruys A."/>
            <person name="Hutchinson M.I."/>
            <person name="Powell A.J."/>
            <person name="Barry K."/>
            <person name="Miller A.N."/>
            <person name="Grigoriev I.V."/>
            <person name="Debuchy R."/>
            <person name="Gladieux P."/>
            <person name="Hiltunen Thoren M."/>
            <person name="Johannesson H."/>
        </authorList>
    </citation>
    <scope>NUCLEOTIDE SEQUENCE</scope>
    <source>
        <strain evidence="2">CBS 314.62</strain>
    </source>
</reference>